<reference evidence="2" key="1">
    <citation type="submission" date="2020-05" db="EMBL/GenBank/DDBJ databases">
        <title>Mycena genomes resolve the evolution of fungal bioluminescence.</title>
        <authorList>
            <person name="Tsai I.J."/>
        </authorList>
    </citation>
    <scope>NUCLEOTIDE SEQUENCE</scope>
    <source>
        <strain evidence="2">110903Hualien_Pintung</strain>
    </source>
</reference>
<organism evidence="2 3">
    <name type="scientific">Mycena chlorophos</name>
    <name type="common">Agaric fungus</name>
    <name type="synonym">Agaricus chlorophos</name>
    <dbReference type="NCBI Taxonomy" id="658473"/>
    <lineage>
        <taxon>Eukaryota</taxon>
        <taxon>Fungi</taxon>
        <taxon>Dikarya</taxon>
        <taxon>Basidiomycota</taxon>
        <taxon>Agaricomycotina</taxon>
        <taxon>Agaricomycetes</taxon>
        <taxon>Agaricomycetidae</taxon>
        <taxon>Agaricales</taxon>
        <taxon>Marasmiineae</taxon>
        <taxon>Mycenaceae</taxon>
        <taxon>Mycena</taxon>
    </lineage>
</organism>
<feature type="region of interest" description="Disordered" evidence="1">
    <location>
        <begin position="467"/>
        <end position="583"/>
    </location>
</feature>
<evidence type="ECO:0000313" key="3">
    <source>
        <dbReference type="Proteomes" id="UP000613580"/>
    </source>
</evidence>
<proteinExistence type="predicted"/>
<evidence type="ECO:0000256" key="1">
    <source>
        <dbReference type="SAM" id="MobiDB-lite"/>
    </source>
</evidence>
<feature type="region of interest" description="Disordered" evidence="1">
    <location>
        <begin position="256"/>
        <end position="311"/>
    </location>
</feature>
<sequence length="640" mass="68726">MSVPAAHVCPLCGTVCDEKVAGPRSQYPGGTYVRCAHFTHHPVVHFNWISIPPRALAEAAAKKNPAAPASTPASDPFPFAFTQPQSTFIPSSSSSAMQPRKKSSYQPRGGTQLCTFDAPCTNNRIADTCSNNMCKKHCGKTGGCKSRAHNPDGLPKTSSQPAVSQPVDGAFSPVLQASSQPLPSFPAQSQPAPPSSQPRFLVPPMDEDLARFQDGASWQSFTDDDNDDASFPNGPWSAVQQQIADDHAYAIQVAGESGASTPPSSPFAGPSTPQPIPTIDLTADTPPHPTAGAATPRQRIPAPSKKKPPRPIKHLLTKQLNDSWTSQHGVSPAYAKPPLDTTSLLHMRKTTGRRPFDDTATTHRFMLLFLTGDAEPPTISINFSSLVDCVWPRHVPARDPRTLALIGDGGGETIQFYLDKLGIWIDMAVDETHEVHTDGVLVLRWRSARGPNDEVLMKKLLKTEEPQIRHNLVQERRATASALRDEDSDPDVQPNPSKRGSSHDATRDAMHGHRKRPRVTIDTTVASSSSSSLSGLPTPSSSSSPSLSSTTSSASPSPLLLSTPLPSPMLLPSGSRRSRQARGTQWPYGLHVVDVAAGVLRIATIDAKPRAGVPTSIQCAIPAFAYYRVAAVCCATRRWM</sequence>
<evidence type="ECO:0000313" key="2">
    <source>
        <dbReference type="EMBL" id="KAF7300479.1"/>
    </source>
</evidence>
<accession>A0A8H6VZZ9</accession>
<dbReference type="Proteomes" id="UP000613580">
    <property type="component" value="Unassembled WGS sequence"/>
</dbReference>
<feature type="compositionally biased region" description="Low complexity" evidence="1">
    <location>
        <begin position="527"/>
        <end position="575"/>
    </location>
</feature>
<keyword evidence="3" id="KW-1185">Reference proteome</keyword>
<protein>
    <submittedName>
        <fullName evidence="2">Uncharacterized protein</fullName>
    </submittedName>
</protein>
<gene>
    <name evidence="2" type="ORF">HMN09_00932100</name>
</gene>
<feature type="compositionally biased region" description="Basic and acidic residues" evidence="1">
    <location>
        <begin position="467"/>
        <end position="478"/>
    </location>
</feature>
<comment type="caution">
    <text evidence="2">The sequence shown here is derived from an EMBL/GenBank/DDBJ whole genome shotgun (WGS) entry which is preliminary data.</text>
</comment>
<dbReference type="AlphaFoldDB" id="A0A8H6VZZ9"/>
<feature type="region of interest" description="Disordered" evidence="1">
    <location>
        <begin position="88"/>
        <end position="108"/>
    </location>
</feature>
<dbReference type="OrthoDB" id="2688096at2759"/>
<feature type="region of interest" description="Disordered" evidence="1">
    <location>
        <begin position="149"/>
        <end position="168"/>
    </location>
</feature>
<feature type="compositionally biased region" description="Low complexity" evidence="1">
    <location>
        <begin position="176"/>
        <end position="190"/>
    </location>
</feature>
<feature type="compositionally biased region" description="Low complexity" evidence="1">
    <location>
        <begin position="282"/>
        <end position="296"/>
    </location>
</feature>
<dbReference type="EMBL" id="JACAZE010000013">
    <property type="protein sequence ID" value="KAF7300479.1"/>
    <property type="molecule type" value="Genomic_DNA"/>
</dbReference>
<feature type="region of interest" description="Disordered" evidence="1">
    <location>
        <begin position="174"/>
        <end position="201"/>
    </location>
</feature>
<name>A0A8H6VZZ9_MYCCL</name>
<feature type="compositionally biased region" description="Basic and acidic residues" evidence="1">
    <location>
        <begin position="501"/>
        <end position="511"/>
    </location>
</feature>